<dbReference type="InterPro" id="IPR025101">
    <property type="entry name" value="DUF4012"/>
</dbReference>
<gene>
    <name evidence="2" type="ORF">FC770_00465</name>
</gene>
<keyword evidence="3" id="KW-1185">Reference proteome</keyword>
<dbReference type="EMBL" id="SZPY01000001">
    <property type="protein sequence ID" value="TKI63699.1"/>
    <property type="molecule type" value="Genomic_DNA"/>
</dbReference>
<dbReference type="Proteomes" id="UP000307808">
    <property type="component" value="Unassembled WGS sequence"/>
</dbReference>
<keyword evidence="1" id="KW-1133">Transmembrane helix</keyword>
<keyword evidence="1" id="KW-0472">Membrane</keyword>
<feature type="transmembrane region" description="Helical" evidence="1">
    <location>
        <begin position="33"/>
        <end position="53"/>
    </location>
</feature>
<organism evidence="2 3">
    <name type="scientific">Nocardioides jishulii</name>
    <dbReference type="NCBI Taxonomy" id="2575440"/>
    <lineage>
        <taxon>Bacteria</taxon>
        <taxon>Bacillati</taxon>
        <taxon>Actinomycetota</taxon>
        <taxon>Actinomycetes</taxon>
        <taxon>Propionibacteriales</taxon>
        <taxon>Nocardioidaceae</taxon>
        <taxon>Nocardioides</taxon>
    </lineage>
</organism>
<dbReference type="OrthoDB" id="3203519at2"/>
<reference evidence="2 3" key="1">
    <citation type="submission" date="2019-04" db="EMBL/GenBank/DDBJ databases">
        <authorList>
            <person name="Dong K."/>
        </authorList>
    </citation>
    <scope>NUCLEOTIDE SEQUENCE [LARGE SCALE GENOMIC DNA]</scope>
    <source>
        <strain evidence="3">dk3543</strain>
    </source>
</reference>
<comment type="caution">
    <text evidence="2">The sequence shown here is derived from an EMBL/GenBank/DDBJ whole genome shotgun (WGS) entry which is preliminary data.</text>
</comment>
<name>A0A4U2YQM8_9ACTN</name>
<evidence type="ECO:0000313" key="2">
    <source>
        <dbReference type="EMBL" id="TKI63699.1"/>
    </source>
</evidence>
<accession>A0A4U2YQM8</accession>
<proteinExistence type="predicted"/>
<keyword evidence="1" id="KW-0812">Transmembrane</keyword>
<dbReference type="AlphaFoldDB" id="A0A4U2YQM8"/>
<evidence type="ECO:0000256" key="1">
    <source>
        <dbReference type="SAM" id="Phobius"/>
    </source>
</evidence>
<protein>
    <submittedName>
        <fullName evidence="2">DUF4012 domain-containing protein</fullName>
    </submittedName>
</protein>
<evidence type="ECO:0000313" key="3">
    <source>
        <dbReference type="Proteomes" id="UP000307808"/>
    </source>
</evidence>
<sequence>MGATLGGRPLPTLHKCPRHSGTIGAVSYVRRHWLMFSLGVLGFLLVVLGLLALPLRGVPADASAAQDELTKSVTALGESQPDQGWKHLAKARAHVDDVTAVTNGPSGWFWGLMPGVGSGVRDVRHLASAMDDMTSALEVAEELYPEVSGEDSKLLDRGSVDLEVLERAVVSMEQIGDRLRSAQDHLHEVDGTNSLVGATTAEARDSALRKVDPAVAGFNRIEPLLGQMPDMLGKDGKRTYVVALMNPAEMKFSGGSMLTFSHVDLDSGTLVRGRVRDVVTAPPLFKQFHWEPVEGNTFATDGARRITHANIAPSWPVAGEETLRAWEILTRMEPDGVIALDVQALARLLDVTGPLEVEEVGTVTSANLVQLTSGDYARFSLEEQRKRKRLNKALIPAFMDRIFSGVDFVGTMLALNDSAKGRHLALYLRDDDAQEAMARLGFDGDLSDTDGDYVGVFTQNLVGSKADYFQQKTLTSDVKLRGDGSARVTLEVTLDNLGPASMPGEMHAYTDPTLEVRLAALLPKEAELVEAISSTPAGVEAVEVSDDDYFGRPFVTQDVRLTAGTAAGLRLTYEVPNAAVLKNGTLTYRLDVDPHPTVRPENVKVTVRWPPGFTATDLPEGWESVKGTARRKLAPLSGVSSWTLRASQ</sequence>
<dbReference type="Pfam" id="PF13196">
    <property type="entry name" value="DUF4012"/>
    <property type="match status" value="1"/>
</dbReference>